<evidence type="ECO:0000313" key="3">
    <source>
        <dbReference type="Proteomes" id="UP000000238"/>
    </source>
</evidence>
<gene>
    <name evidence="2" type="ordered locus">HCH_06712</name>
</gene>
<dbReference type="STRING" id="349521.HCH_06712"/>
<reference evidence="2 3" key="1">
    <citation type="journal article" date="2005" name="Nucleic Acids Res.">
        <title>Genomic blueprint of Hahella chejuensis, a marine microbe producing an algicidal agent.</title>
        <authorList>
            <person name="Jeong H."/>
            <person name="Yim J.H."/>
            <person name="Lee C."/>
            <person name="Choi S.-H."/>
            <person name="Park Y.K."/>
            <person name="Yoon S.H."/>
            <person name="Hur C.-G."/>
            <person name="Kang H.-Y."/>
            <person name="Kim D."/>
            <person name="Lee H.H."/>
            <person name="Park K.H."/>
            <person name="Park S.-H."/>
            <person name="Park H.-S."/>
            <person name="Lee H.K."/>
            <person name="Oh T.K."/>
            <person name="Kim J.F."/>
        </authorList>
    </citation>
    <scope>NUCLEOTIDE SEQUENCE [LARGE SCALE GENOMIC DNA]</scope>
    <source>
        <strain evidence="2 3">KCTC 2396</strain>
    </source>
</reference>
<dbReference type="Proteomes" id="UP000000238">
    <property type="component" value="Chromosome"/>
</dbReference>
<dbReference type="KEGG" id="hch:HCH_06712"/>
<evidence type="ECO:0000256" key="1">
    <source>
        <dbReference type="SAM" id="Phobius"/>
    </source>
</evidence>
<dbReference type="AlphaFoldDB" id="Q2S7N5"/>
<keyword evidence="1" id="KW-1133">Transmembrane helix</keyword>
<accession>Q2S7N5</accession>
<sequence>MSGPVSRGWRIPAPDYQHANIIAILIIIAGAWGFP</sequence>
<keyword evidence="3" id="KW-1185">Reference proteome</keyword>
<feature type="transmembrane region" description="Helical" evidence="1">
    <location>
        <begin position="16"/>
        <end position="34"/>
    </location>
</feature>
<evidence type="ECO:0000313" key="2">
    <source>
        <dbReference type="EMBL" id="ABC33339.1"/>
    </source>
</evidence>
<keyword evidence="1" id="KW-0472">Membrane</keyword>
<name>Q2S7N5_HAHCH</name>
<proteinExistence type="predicted"/>
<dbReference type="EMBL" id="CP000155">
    <property type="protein sequence ID" value="ABC33339.1"/>
    <property type="molecule type" value="Genomic_DNA"/>
</dbReference>
<organism evidence="2 3">
    <name type="scientific">Hahella chejuensis (strain KCTC 2396)</name>
    <dbReference type="NCBI Taxonomy" id="349521"/>
    <lineage>
        <taxon>Bacteria</taxon>
        <taxon>Pseudomonadati</taxon>
        <taxon>Pseudomonadota</taxon>
        <taxon>Gammaproteobacteria</taxon>
        <taxon>Oceanospirillales</taxon>
        <taxon>Hahellaceae</taxon>
        <taxon>Hahella</taxon>
    </lineage>
</organism>
<keyword evidence="1" id="KW-0812">Transmembrane</keyword>
<protein>
    <submittedName>
        <fullName evidence="2">Uncharacterized protein</fullName>
    </submittedName>
</protein>
<dbReference type="HOGENOM" id="CLU_3365273_0_0_6"/>